<dbReference type="AlphaFoldDB" id="A0A4U5MZG4"/>
<accession>A0A4U5MZG4</accession>
<dbReference type="STRING" id="43335.A0A4U5MZG4"/>
<dbReference type="Gene3D" id="3.40.50.720">
    <property type="entry name" value="NAD(P)-binding Rossmann-like Domain"/>
    <property type="match status" value="1"/>
</dbReference>
<dbReference type="SUPFAM" id="SSF51735">
    <property type="entry name" value="NAD(P)-binding Rossmann-fold domains"/>
    <property type="match status" value="1"/>
</dbReference>
<reference evidence="3" key="1">
    <citation type="submission" date="2018-10" db="EMBL/GenBank/DDBJ databases">
        <title>Population genomic analysis revealed the cold adaptation of white poplar.</title>
        <authorList>
            <person name="Liu Y.-J."/>
        </authorList>
    </citation>
    <scope>NUCLEOTIDE SEQUENCE [LARGE SCALE GENOMIC DNA]</scope>
    <source>
        <strain evidence="3">PAL-ZL1</strain>
    </source>
</reference>
<keyword evidence="2" id="KW-0560">Oxidoreductase</keyword>
<name>A0A4U5MZG4_POPAL</name>
<keyword evidence="1" id="KW-0521">NADP</keyword>
<organism evidence="3">
    <name type="scientific">Populus alba</name>
    <name type="common">White poplar</name>
    <dbReference type="NCBI Taxonomy" id="43335"/>
    <lineage>
        <taxon>Eukaryota</taxon>
        <taxon>Viridiplantae</taxon>
        <taxon>Streptophyta</taxon>
        <taxon>Embryophyta</taxon>
        <taxon>Tracheophyta</taxon>
        <taxon>Spermatophyta</taxon>
        <taxon>Magnoliopsida</taxon>
        <taxon>eudicotyledons</taxon>
        <taxon>Gunneridae</taxon>
        <taxon>Pentapetalae</taxon>
        <taxon>rosids</taxon>
        <taxon>fabids</taxon>
        <taxon>Malpighiales</taxon>
        <taxon>Salicaceae</taxon>
        <taxon>Saliceae</taxon>
        <taxon>Populus</taxon>
    </lineage>
</organism>
<dbReference type="InterPro" id="IPR036291">
    <property type="entry name" value="NAD(P)-bd_dom_sf"/>
</dbReference>
<comment type="caution">
    <text evidence="3">The sequence shown here is derived from an EMBL/GenBank/DDBJ whole genome shotgun (WGS) entry which is preliminary data.</text>
</comment>
<proteinExistence type="predicted"/>
<evidence type="ECO:0000256" key="2">
    <source>
        <dbReference type="ARBA" id="ARBA00023002"/>
    </source>
</evidence>
<dbReference type="PANTHER" id="PTHR10366">
    <property type="entry name" value="NAD DEPENDENT EPIMERASE/DEHYDRATASE"/>
    <property type="match status" value="1"/>
</dbReference>
<evidence type="ECO:0000313" key="3">
    <source>
        <dbReference type="EMBL" id="TKR75254.1"/>
    </source>
</evidence>
<dbReference type="PANTHER" id="PTHR10366:SF611">
    <property type="entry name" value="NAD-DEPENDENT EPIMERASE_DEHYDRATASE DOMAIN-CONTAINING PROTEIN"/>
    <property type="match status" value="1"/>
</dbReference>
<gene>
    <name evidence="3" type="ORF">D5086_0000287730</name>
</gene>
<protein>
    <submittedName>
        <fullName evidence="3">Vestitone reductase-like</fullName>
    </submittedName>
</protein>
<dbReference type="EMBL" id="RCHU01001132">
    <property type="protein sequence ID" value="TKR75254.1"/>
    <property type="molecule type" value="Genomic_DNA"/>
</dbReference>
<dbReference type="InterPro" id="IPR050425">
    <property type="entry name" value="NAD(P)_dehydrat-like"/>
</dbReference>
<dbReference type="GO" id="GO:0016616">
    <property type="term" value="F:oxidoreductase activity, acting on the CH-OH group of donors, NAD or NADP as acceptor"/>
    <property type="evidence" value="ECO:0007669"/>
    <property type="project" value="TreeGrafter"/>
</dbReference>
<evidence type="ECO:0000256" key="1">
    <source>
        <dbReference type="ARBA" id="ARBA00022857"/>
    </source>
</evidence>
<sequence>MKRVVYTSSIVAIMLSGNGQEVVDESAWTNIDYFMDLKLTTSSYTASKTKTERAALEFAEQHGLDLVTLIPSLALGSFNSPRIPASLYVGLAMITGMITLFKKKTY</sequence>